<organism evidence="1 2">
    <name type="scientific">Streptomyces himalayensis subsp. aureolus</name>
    <dbReference type="NCBI Taxonomy" id="2758039"/>
    <lineage>
        <taxon>Bacteria</taxon>
        <taxon>Bacillati</taxon>
        <taxon>Actinomycetota</taxon>
        <taxon>Actinomycetes</taxon>
        <taxon>Kitasatosporales</taxon>
        <taxon>Streptomycetaceae</taxon>
        <taxon>Streptomyces</taxon>
        <taxon>Streptomyces himalayensis</taxon>
    </lineage>
</organism>
<dbReference type="AlphaFoldDB" id="A0A7W2D9T5"/>
<protein>
    <submittedName>
        <fullName evidence="1">Uncharacterized protein</fullName>
    </submittedName>
</protein>
<comment type="caution">
    <text evidence="1">The sequence shown here is derived from an EMBL/GenBank/DDBJ whole genome shotgun (WGS) entry which is preliminary data.</text>
</comment>
<name>A0A7W2D9T5_9ACTN</name>
<dbReference type="RefSeq" id="WP_181868595.1">
    <property type="nucleotide sequence ID" value="NZ_JACEQY010000113.1"/>
</dbReference>
<proteinExistence type="predicted"/>
<evidence type="ECO:0000313" key="2">
    <source>
        <dbReference type="Proteomes" id="UP000586976"/>
    </source>
</evidence>
<dbReference type="EMBL" id="JACEQY010000113">
    <property type="protein sequence ID" value="MBA4867281.1"/>
    <property type="molecule type" value="Genomic_DNA"/>
</dbReference>
<keyword evidence="2" id="KW-1185">Reference proteome</keyword>
<sequence length="249" mass="26959">MDSLLWQWTDFPLETQRVKDAYDRTRATLVGDPLFIQDATDFGVTVEELDRRMGQPPARLDGGASWDWLDGPDQYRWAALQVLVDAYPPTDRYGLAGRVVVPGDSVRVVGADVRVYGDLVLEEQAVLFVLGGLKVTGALVGRPGYSMVAAREIECGDGATGGEVLALGGIRCPGTFYFGHNDHSARAASYDGGVLVDFERGNVFGRVDVRERVTDWDFAAAARVLGLPDDEGDLLGTYTAKLLGEGDEA</sequence>
<dbReference type="Proteomes" id="UP000586976">
    <property type="component" value="Unassembled WGS sequence"/>
</dbReference>
<gene>
    <name evidence="1" type="ORF">H1V43_39630</name>
</gene>
<accession>A0A7W2D9T5</accession>
<reference evidence="1 2" key="1">
    <citation type="submission" date="2020-07" db="EMBL/GenBank/DDBJ databases">
        <title>Streptomyces isolated from Indian soil.</title>
        <authorList>
            <person name="Mandal S."/>
            <person name="Maiti P.K."/>
        </authorList>
    </citation>
    <scope>NUCLEOTIDE SEQUENCE [LARGE SCALE GENOMIC DNA]</scope>
    <source>
        <strain evidence="1 2">PSKA54</strain>
    </source>
</reference>
<evidence type="ECO:0000313" key="1">
    <source>
        <dbReference type="EMBL" id="MBA4867281.1"/>
    </source>
</evidence>